<protein>
    <recommendedName>
        <fullName evidence="9">Selenoprotein O</fullName>
    </recommendedName>
</protein>
<evidence type="ECO:0000256" key="9">
    <source>
        <dbReference type="ARBA" id="ARBA00031547"/>
    </source>
</evidence>
<dbReference type="InterPro" id="IPR003846">
    <property type="entry name" value="SelO"/>
</dbReference>
<comment type="cofactor">
    <cofactor evidence="1">
        <name>Mg(2+)</name>
        <dbReference type="ChEBI" id="CHEBI:18420"/>
    </cofactor>
</comment>
<keyword evidence="3" id="KW-0808">Transferase</keyword>
<dbReference type="GO" id="GO:0005524">
    <property type="term" value="F:ATP binding"/>
    <property type="evidence" value="ECO:0007669"/>
    <property type="project" value="UniProtKB-KW"/>
</dbReference>
<proteinExistence type="inferred from homology"/>
<keyword evidence="8" id="KW-0460">Magnesium</keyword>
<keyword evidence="11" id="KW-1185">Reference proteome</keyword>
<keyword evidence="6" id="KW-0547">Nucleotide-binding</keyword>
<dbReference type="PANTHER" id="PTHR12153">
    <property type="entry name" value="SELENOPROTEIN O"/>
    <property type="match status" value="1"/>
</dbReference>
<dbReference type="EMBL" id="BFAA01000853">
    <property type="protein sequence ID" value="GCB74094.1"/>
    <property type="molecule type" value="Genomic_DNA"/>
</dbReference>
<sequence>MKRMKVKRTIVANIFNPNVMKIMIMGLIWESTVGIFSRGERTEFEASDLECGSVDSSHYFTNGDNLGYSQVNHKRVSLDLWKLTSQKLIESFPLDPIKENYVRQVRDCIFSAVQPEPFKSAAKLVAVSKEVVEDLLDLDVSVTETKEFIQFVSGAQILPGSVPLAHRYGGHQFGVWAGQLGDGRAHLLGVYINRHGTRWELQLKGSGKTPYSRDGDGRAVLRSSIREFLCSEALNYLGIPTSRAASLVVSNDNVKRDQFYNGSVKNEKGAVVLRVAKSWFRFGSLEILAHSGETELLRTLVDFIIKQYFPFINATNSNRYLDFFSQVVTDTSYLIAHWMSVGFAHGVCNTDNFSVLSVTLDYGPFGFMDFYDPNFVPNTSDDEGRYKIGNQANVGRYNLDKLRKALTPLLDSKQQLSAEQILKDYPDLYHIKLMELFKAKLGLFGRDKNDDYLIKYLLKLMEDTRADFTMTFRQLSEITQQQLEAHSISEEYWALQDIARHTKFFHWVNLYLSRLNKNIVDSDEARRTRMQSINPRYILRNWMAESAIKKAEGNDFSEVHLLQKVLCYPFNKQTEAEEAGYSSHPPPWARELRVSCSS</sequence>
<accession>A0A401PLS4</accession>
<evidence type="ECO:0000313" key="10">
    <source>
        <dbReference type="EMBL" id="GCB74094.1"/>
    </source>
</evidence>
<keyword evidence="7" id="KW-0067">ATP-binding</keyword>
<dbReference type="HAMAP" id="MF_00692">
    <property type="entry name" value="SelO"/>
    <property type="match status" value="1"/>
</dbReference>
<dbReference type="NCBIfam" id="NF000658">
    <property type="entry name" value="PRK00029.1"/>
    <property type="match status" value="1"/>
</dbReference>
<evidence type="ECO:0000256" key="1">
    <source>
        <dbReference type="ARBA" id="ARBA00001946"/>
    </source>
</evidence>
<organism evidence="10 11">
    <name type="scientific">Scyliorhinus torazame</name>
    <name type="common">Cloudy catshark</name>
    <name type="synonym">Catulus torazame</name>
    <dbReference type="NCBI Taxonomy" id="75743"/>
    <lineage>
        <taxon>Eukaryota</taxon>
        <taxon>Metazoa</taxon>
        <taxon>Chordata</taxon>
        <taxon>Craniata</taxon>
        <taxon>Vertebrata</taxon>
        <taxon>Chondrichthyes</taxon>
        <taxon>Elasmobranchii</taxon>
        <taxon>Galeomorphii</taxon>
        <taxon>Galeoidea</taxon>
        <taxon>Carcharhiniformes</taxon>
        <taxon>Scyliorhinidae</taxon>
        <taxon>Scyliorhinus</taxon>
    </lineage>
</organism>
<keyword evidence="4" id="KW-0548">Nucleotidyltransferase</keyword>
<evidence type="ECO:0000256" key="6">
    <source>
        <dbReference type="ARBA" id="ARBA00022741"/>
    </source>
</evidence>
<keyword evidence="5" id="KW-0479">Metal-binding</keyword>
<dbReference type="AlphaFoldDB" id="A0A401PLS4"/>
<dbReference type="Proteomes" id="UP000288216">
    <property type="component" value="Unassembled WGS sequence"/>
</dbReference>
<dbReference type="STRING" id="75743.A0A401PLS4"/>
<gene>
    <name evidence="10" type="ORF">scyTo_0003181</name>
</gene>
<evidence type="ECO:0000256" key="5">
    <source>
        <dbReference type="ARBA" id="ARBA00022723"/>
    </source>
</evidence>
<evidence type="ECO:0000313" key="11">
    <source>
        <dbReference type="Proteomes" id="UP000288216"/>
    </source>
</evidence>
<reference evidence="10 11" key="1">
    <citation type="journal article" date="2018" name="Nat. Ecol. Evol.">
        <title>Shark genomes provide insights into elasmobranch evolution and the origin of vertebrates.</title>
        <authorList>
            <person name="Hara Y"/>
            <person name="Yamaguchi K"/>
            <person name="Onimaru K"/>
            <person name="Kadota M"/>
            <person name="Koyanagi M"/>
            <person name="Keeley SD"/>
            <person name="Tatsumi K"/>
            <person name="Tanaka K"/>
            <person name="Motone F"/>
            <person name="Kageyama Y"/>
            <person name="Nozu R"/>
            <person name="Adachi N"/>
            <person name="Nishimura O"/>
            <person name="Nakagawa R"/>
            <person name="Tanegashima C"/>
            <person name="Kiyatake I"/>
            <person name="Matsumoto R"/>
            <person name="Murakumo K"/>
            <person name="Nishida K"/>
            <person name="Terakita A"/>
            <person name="Kuratani S"/>
            <person name="Sato K"/>
            <person name="Hyodo S Kuraku.S."/>
        </authorList>
    </citation>
    <scope>NUCLEOTIDE SEQUENCE [LARGE SCALE GENOMIC DNA]</scope>
</reference>
<comment type="similarity">
    <text evidence="2">Belongs to the SELO family.</text>
</comment>
<evidence type="ECO:0000256" key="7">
    <source>
        <dbReference type="ARBA" id="ARBA00022840"/>
    </source>
</evidence>
<evidence type="ECO:0000256" key="4">
    <source>
        <dbReference type="ARBA" id="ARBA00022695"/>
    </source>
</evidence>
<dbReference type="OMA" id="YGPYGWL"/>
<evidence type="ECO:0000256" key="2">
    <source>
        <dbReference type="ARBA" id="ARBA00009747"/>
    </source>
</evidence>
<dbReference type="OrthoDB" id="10254721at2759"/>
<dbReference type="GO" id="GO:0046872">
    <property type="term" value="F:metal ion binding"/>
    <property type="evidence" value="ECO:0007669"/>
    <property type="project" value="UniProtKB-KW"/>
</dbReference>
<dbReference type="PANTHER" id="PTHR12153:SF18">
    <property type="entry name" value="SELENOPROTEIN O"/>
    <property type="match status" value="1"/>
</dbReference>
<name>A0A401PLS4_SCYTO</name>
<evidence type="ECO:0000256" key="8">
    <source>
        <dbReference type="ARBA" id="ARBA00022842"/>
    </source>
</evidence>
<comment type="caution">
    <text evidence="10">The sequence shown here is derived from an EMBL/GenBank/DDBJ whole genome shotgun (WGS) entry which is preliminary data.</text>
</comment>
<evidence type="ECO:0000256" key="3">
    <source>
        <dbReference type="ARBA" id="ARBA00022679"/>
    </source>
</evidence>
<dbReference type="GO" id="GO:0016779">
    <property type="term" value="F:nucleotidyltransferase activity"/>
    <property type="evidence" value="ECO:0007669"/>
    <property type="project" value="UniProtKB-KW"/>
</dbReference>
<dbReference type="Pfam" id="PF02696">
    <property type="entry name" value="SelO"/>
    <property type="match status" value="1"/>
</dbReference>